<dbReference type="EMBL" id="CP092488">
    <property type="protein sequence ID" value="UMB68335.1"/>
    <property type="molecule type" value="Genomic_DNA"/>
</dbReference>
<evidence type="ECO:0000313" key="1">
    <source>
        <dbReference type="EMBL" id="UMB68335.1"/>
    </source>
</evidence>
<dbReference type="RefSeq" id="WP_240258796.1">
    <property type="nucleotide sequence ID" value="NZ_CP092488.2"/>
</dbReference>
<proteinExistence type="predicted"/>
<sequence>MTASQPELDRVLQAMADLASEAFGAADRIESAVSAQLENSPRPTRDGLAQIEPVAAEVLAAPGSNIQGVGFVAAAGVMREARLWLEWYVRDGNGRPSRLEVHPDPLDSDLEDYEPLTWYAVPRDTRARHVAGPYLDSLCSDDYMLTFTQPITVDGTFVGVSGADITVRAVERTLLPVLGSLSAPVAVINTQGRTLISNTGALLCGELVRTPLAELDARSLPGTPLHVVGLKG</sequence>
<organism evidence="1 2">
    <name type="scientific">Mycobacterium paraterrae</name>
    <dbReference type="NCBI Taxonomy" id="577492"/>
    <lineage>
        <taxon>Bacteria</taxon>
        <taxon>Bacillati</taxon>
        <taxon>Actinomycetota</taxon>
        <taxon>Actinomycetes</taxon>
        <taxon>Mycobacteriales</taxon>
        <taxon>Mycobacteriaceae</taxon>
        <taxon>Mycobacterium</taxon>
    </lineage>
</organism>
<keyword evidence="2" id="KW-1185">Reference proteome</keyword>
<gene>
    <name evidence="1" type="ORF">MKK62_18090</name>
</gene>
<accession>A0ABY3VFZ2</accession>
<dbReference type="CDD" id="cd12913">
    <property type="entry name" value="PDC1_MCP_like"/>
    <property type="match status" value="1"/>
</dbReference>
<dbReference type="Proteomes" id="UP001055336">
    <property type="component" value="Chromosome"/>
</dbReference>
<name>A0ABY3VFZ2_9MYCO</name>
<dbReference type="Pfam" id="PF22673">
    <property type="entry name" value="MCP-like_PDC_1"/>
    <property type="match status" value="1"/>
</dbReference>
<dbReference type="Gene3D" id="3.30.450.20">
    <property type="entry name" value="PAS domain"/>
    <property type="match status" value="1"/>
</dbReference>
<reference evidence="1" key="1">
    <citation type="submission" date="2022-08" db="EMBL/GenBank/DDBJ databases">
        <title>Whole genome sequencing of non-tuberculosis mycobacteria type-strains.</title>
        <authorList>
            <person name="Igarashi Y."/>
            <person name="Osugi A."/>
            <person name="Mitarai S."/>
        </authorList>
    </citation>
    <scope>NUCLEOTIDE SEQUENCE</scope>
    <source>
        <strain evidence="1">DSM 45127</strain>
    </source>
</reference>
<protein>
    <submittedName>
        <fullName evidence="1">Cache domain-containing protein</fullName>
    </submittedName>
</protein>
<evidence type="ECO:0000313" key="2">
    <source>
        <dbReference type="Proteomes" id="UP001055336"/>
    </source>
</evidence>